<sequence length="330" mass="35062">MKDAEAIAFARAALRAWDAPAQRPRLIKNRENAVFEVRGPGGARAALRLHRPGYQSAGAVRSELVWTQLLAREGMALPRPLPTAEGHLCVEVPEAGRLASMVGWVDGHQLGEGGAPLGGSPADQSRLFHALGRELGRLHRLSDSLALPAGFTRPRLDAEGLLGDAPLWGRFWENPALSEAESAQLISLRAMLRDAVATASALPGGFGLIHADALRENVFVSGDALCLIDFDDGAFGPRLYELGVAMSQNWELANARELAAALCSGYREEMPLSADAEALLPAFTLLRCLASCGWVIGRYPPEAPETADYAARACRAAEAFAGGDFFGAGA</sequence>
<gene>
    <name evidence="3" type="ORF">PSA7680_01339</name>
</gene>
<evidence type="ECO:0000313" key="4">
    <source>
        <dbReference type="Proteomes" id="UP000193409"/>
    </source>
</evidence>
<keyword evidence="3" id="KW-0723">Serine/threonine-protein kinase</keyword>
<dbReference type="InterPro" id="IPR050249">
    <property type="entry name" value="Pseudomonas-type_ThrB"/>
</dbReference>
<dbReference type="PANTHER" id="PTHR21064:SF6">
    <property type="entry name" value="AMINOGLYCOSIDE PHOSPHOTRANSFERASE DOMAIN-CONTAINING PROTEIN"/>
    <property type="match status" value="1"/>
</dbReference>
<dbReference type="GO" id="GO:0004674">
    <property type="term" value="F:protein serine/threonine kinase activity"/>
    <property type="evidence" value="ECO:0007669"/>
    <property type="project" value="UniProtKB-KW"/>
</dbReference>
<dbReference type="AlphaFoldDB" id="A0A1Y5S094"/>
<name>A0A1Y5S094_9RHOB</name>
<dbReference type="InterPro" id="IPR002575">
    <property type="entry name" value="Aminoglycoside_PTrfase"/>
</dbReference>
<dbReference type="GO" id="GO:0009088">
    <property type="term" value="P:threonine biosynthetic process"/>
    <property type="evidence" value="ECO:0007669"/>
    <property type="project" value="TreeGrafter"/>
</dbReference>
<dbReference type="OrthoDB" id="241498at2"/>
<keyword evidence="3" id="KW-0418">Kinase</keyword>
<organism evidence="3 4">
    <name type="scientific">Pseudoruegeria aquimaris</name>
    <dbReference type="NCBI Taxonomy" id="393663"/>
    <lineage>
        <taxon>Bacteria</taxon>
        <taxon>Pseudomonadati</taxon>
        <taxon>Pseudomonadota</taxon>
        <taxon>Alphaproteobacteria</taxon>
        <taxon>Rhodobacterales</taxon>
        <taxon>Roseobacteraceae</taxon>
        <taxon>Pseudoruegeria</taxon>
    </lineage>
</organism>
<evidence type="ECO:0000259" key="2">
    <source>
        <dbReference type="Pfam" id="PF01636"/>
    </source>
</evidence>
<keyword evidence="4" id="KW-1185">Reference proteome</keyword>
<evidence type="ECO:0000256" key="1">
    <source>
        <dbReference type="ARBA" id="ARBA00038240"/>
    </source>
</evidence>
<feature type="domain" description="Aminoglycoside phosphotransferase" evidence="2">
    <location>
        <begin position="29"/>
        <end position="268"/>
    </location>
</feature>
<evidence type="ECO:0000313" key="3">
    <source>
        <dbReference type="EMBL" id="SLN29025.1"/>
    </source>
</evidence>
<protein>
    <submittedName>
        <fullName evidence="3">Serine/threonine protein kinase</fullName>
    </submittedName>
</protein>
<reference evidence="3 4" key="1">
    <citation type="submission" date="2017-03" db="EMBL/GenBank/DDBJ databases">
        <authorList>
            <person name="Afonso C.L."/>
            <person name="Miller P.J."/>
            <person name="Scott M.A."/>
            <person name="Spackman E."/>
            <person name="Goraichik I."/>
            <person name="Dimitrov K.M."/>
            <person name="Suarez D.L."/>
            <person name="Swayne D.E."/>
        </authorList>
    </citation>
    <scope>NUCLEOTIDE SEQUENCE [LARGE SCALE GENOMIC DNA]</scope>
    <source>
        <strain evidence="3 4">CECT 7680</strain>
    </source>
</reference>
<dbReference type="Pfam" id="PF01636">
    <property type="entry name" value="APH"/>
    <property type="match status" value="1"/>
</dbReference>
<keyword evidence="3" id="KW-0808">Transferase</keyword>
<comment type="similarity">
    <text evidence="1">Belongs to the pseudomonas-type ThrB family.</text>
</comment>
<dbReference type="Gene3D" id="3.90.1200.10">
    <property type="match status" value="1"/>
</dbReference>
<dbReference type="PANTHER" id="PTHR21064">
    <property type="entry name" value="AMINOGLYCOSIDE PHOSPHOTRANSFERASE DOMAIN-CONTAINING PROTEIN-RELATED"/>
    <property type="match status" value="1"/>
</dbReference>
<dbReference type="GO" id="GO:0004413">
    <property type="term" value="F:homoserine kinase activity"/>
    <property type="evidence" value="ECO:0007669"/>
    <property type="project" value="TreeGrafter"/>
</dbReference>
<dbReference type="Proteomes" id="UP000193409">
    <property type="component" value="Unassembled WGS sequence"/>
</dbReference>
<dbReference type="RefSeq" id="WP_085867892.1">
    <property type="nucleotide sequence ID" value="NZ_FWFQ01000007.1"/>
</dbReference>
<dbReference type="SUPFAM" id="SSF56112">
    <property type="entry name" value="Protein kinase-like (PK-like)"/>
    <property type="match status" value="1"/>
</dbReference>
<dbReference type="EMBL" id="FWFQ01000007">
    <property type="protein sequence ID" value="SLN29025.1"/>
    <property type="molecule type" value="Genomic_DNA"/>
</dbReference>
<dbReference type="InterPro" id="IPR011009">
    <property type="entry name" value="Kinase-like_dom_sf"/>
</dbReference>
<proteinExistence type="inferred from homology"/>
<accession>A0A1Y5S094</accession>